<name>A0A9J6FT81_HAELO</name>
<feature type="region of interest" description="Disordered" evidence="1">
    <location>
        <begin position="1"/>
        <end position="43"/>
    </location>
</feature>
<sequence length="446" mass="49641">MRRWRRSPQRRHYTWRSPRGRHRRKPRHPKTGSVNKGKLDKLPKWRSPEVWPRSAQVDRDEAKNDVVWTNRPQKIVVVSTPKMENADKYAQVQRIVINGAVHETKCVVIAFTGPKVPNNVRYGNLPMECWLHHKQIDVRYQCRRVGPRMKVCPSPQNCICRGCGIAKPDAEHTCTPKSGLCGGKHLTTDRACKTPAAWWKTKRTKETEVLQGDPNVAALRGAAREQQPPRANSRAANGPVSGWPKCGWPDTIGRPPWLPLETVAIGQKQQPPQGGDMAVILAAINQITEQYGVVLAELQTKEKKALLILGDFNAPLTTWVYKFPSKRGRALGKAMEDQEMALLNKRGVAPGRGNSASRDTVPDMSRLAGSLDGTWPNKKIDVGLDHNIPSVTIKGTRIRAALAWIHEPTTEPVAIQFAVDIPIKRAKRQAGASVEIEDAPTTTLGS</sequence>
<feature type="region of interest" description="Disordered" evidence="1">
    <location>
        <begin position="223"/>
        <end position="242"/>
    </location>
</feature>
<evidence type="ECO:0000259" key="2">
    <source>
        <dbReference type="Pfam" id="PF14529"/>
    </source>
</evidence>
<evidence type="ECO:0000313" key="3">
    <source>
        <dbReference type="EMBL" id="KAH9365979.1"/>
    </source>
</evidence>
<dbReference type="Gene3D" id="3.60.10.10">
    <property type="entry name" value="Endonuclease/exonuclease/phosphatase"/>
    <property type="match status" value="1"/>
</dbReference>
<dbReference type="EMBL" id="JABSTR010000003">
    <property type="protein sequence ID" value="KAH9365979.1"/>
    <property type="molecule type" value="Genomic_DNA"/>
</dbReference>
<evidence type="ECO:0000256" key="1">
    <source>
        <dbReference type="SAM" id="MobiDB-lite"/>
    </source>
</evidence>
<organism evidence="3 4">
    <name type="scientific">Haemaphysalis longicornis</name>
    <name type="common">Bush tick</name>
    <dbReference type="NCBI Taxonomy" id="44386"/>
    <lineage>
        <taxon>Eukaryota</taxon>
        <taxon>Metazoa</taxon>
        <taxon>Ecdysozoa</taxon>
        <taxon>Arthropoda</taxon>
        <taxon>Chelicerata</taxon>
        <taxon>Arachnida</taxon>
        <taxon>Acari</taxon>
        <taxon>Parasitiformes</taxon>
        <taxon>Ixodida</taxon>
        <taxon>Ixodoidea</taxon>
        <taxon>Ixodidae</taxon>
        <taxon>Haemaphysalinae</taxon>
        <taxon>Haemaphysalis</taxon>
    </lineage>
</organism>
<dbReference type="InterPro" id="IPR036691">
    <property type="entry name" value="Endo/exonu/phosph_ase_sf"/>
</dbReference>
<dbReference type="Pfam" id="PF14529">
    <property type="entry name" value="Exo_endo_phos_2"/>
    <property type="match status" value="1"/>
</dbReference>
<dbReference type="VEuPathDB" id="VectorBase:HLOH_049181"/>
<feature type="domain" description="Endonuclease/exonuclease/phosphatase" evidence="2">
    <location>
        <begin position="298"/>
        <end position="387"/>
    </location>
</feature>
<comment type="caution">
    <text evidence="3">The sequence shown here is derived from an EMBL/GenBank/DDBJ whole genome shotgun (WGS) entry which is preliminary data.</text>
</comment>
<keyword evidence="4" id="KW-1185">Reference proteome</keyword>
<proteinExistence type="predicted"/>
<dbReference type="Proteomes" id="UP000821853">
    <property type="component" value="Unassembled WGS sequence"/>
</dbReference>
<dbReference type="OrthoDB" id="8050548at2759"/>
<protein>
    <recommendedName>
        <fullName evidence="2">Endonuclease/exonuclease/phosphatase domain-containing protein</fullName>
    </recommendedName>
</protein>
<accession>A0A9J6FT81</accession>
<feature type="compositionally biased region" description="Basic residues" evidence="1">
    <location>
        <begin position="1"/>
        <end position="30"/>
    </location>
</feature>
<reference evidence="3 4" key="1">
    <citation type="journal article" date="2020" name="Cell">
        <title>Large-Scale Comparative Analyses of Tick Genomes Elucidate Their Genetic Diversity and Vector Capacities.</title>
        <authorList>
            <consortium name="Tick Genome and Microbiome Consortium (TIGMIC)"/>
            <person name="Jia N."/>
            <person name="Wang J."/>
            <person name="Shi W."/>
            <person name="Du L."/>
            <person name="Sun Y."/>
            <person name="Zhan W."/>
            <person name="Jiang J.F."/>
            <person name="Wang Q."/>
            <person name="Zhang B."/>
            <person name="Ji P."/>
            <person name="Bell-Sakyi L."/>
            <person name="Cui X.M."/>
            <person name="Yuan T.T."/>
            <person name="Jiang B.G."/>
            <person name="Yang W.F."/>
            <person name="Lam T.T."/>
            <person name="Chang Q.C."/>
            <person name="Ding S.J."/>
            <person name="Wang X.J."/>
            <person name="Zhu J.G."/>
            <person name="Ruan X.D."/>
            <person name="Zhao L."/>
            <person name="Wei J.T."/>
            <person name="Ye R.Z."/>
            <person name="Que T.C."/>
            <person name="Du C.H."/>
            <person name="Zhou Y.H."/>
            <person name="Cheng J.X."/>
            <person name="Dai P.F."/>
            <person name="Guo W.B."/>
            <person name="Han X.H."/>
            <person name="Huang E.J."/>
            <person name="Li L.F."/>
            <person name="Wei W."/>
            <person name="Gao Y.C."/>
            <person name="Liu J.Z."/>
            <person name="Shao H.Z."/>
            <person name="Wang X."/>
            <person name="Wang C.C."/>
            <person name="Yang T.C."/>
            <person name="Huo Q.B."/>
            <person name="Li W."/>
            <person name="Chen H.Y."/>
            <person name="Chen S.E."/>
            <person name="Zhou L.G."/>
            <person name="Ni X.B."/>
            <person name="Tian J.H."/>
            <person name="Sheng Y."/>
            <person name="Liu T."/>
            <person name="Pan Y.S."/>
            <person name="Xia L.Y."/>
            <person name="Li J."/>
            <person name="Zhao F."/>
            <person name="Cao W.C."/>
        </authorList>
    </citation>
    <scope>NUCLEOTIDE SEQUENCE [LARGE SCALE GENOMIC DNA]</scope>
    <source>
        <strain evidence="3">HaeL-2018</strain>
    </source>
</reference>
<dbReference type="AlphaFoldDB" id="A0A9J6FT81"/>
<gene>
    <name evidence="3" type="ORF">HPB48_015756</name>
</gene>
<dbReference type="InterPro" id="IPR005135">
    <property type="entry name" value="Endo/exonuclease/phosphatase"/>
</dbReference>
<evidence type="ECO:0000313" key="4">
    <source>
        <dbReference type="Proteomes" id="UP000821853"/>
    </source>
</evidence>
<dbReference type="GO" id="GO:0003824">
    <property type="term" value="F:catalytic activity"/>
    <property type="evidence" value="ECO:0007669"/>
    <property type="project" value="InterPro"/>
</dbReference>